<evidence type="ECO:0000313" key="2">
    <source>
        <dbReference type="Proteomes" id="UP000194439"/>
    </source>
</evidence>
<gene>
    <name evidence="1" type="ORF">BACERE00185_00126</name>
</gene>
<sequence length="113" mass="13267">MMNSRIPKGRLMVKWQAFAALPEQFIGINKLIEEQTKIKRPILTPEEQEIIEKKIIDSYTSESEILLTYFEDGRLLTCYMTVVNMNSLKQSITCTDPYRNKIIINFKDIIHIQ</sequence>
<organism evidence="1 2">
    <name type="scientific">Bacillus mobilis</name>
    <dbReference type="NCBI Taxonomy" id="2026190"/>
    <lineage>
        <taxon>Bacteria</taxon>
        <taxon>Bacillati</taxon>
        <taxon>Bacillota</taxon>
        <taxon>Bacilli</taxon>
        <taxon>Bacillales</taxon>
        <taxon>Bacillaceae</taxon>
        <taxon>Bacillus</taxon>
        <taxon>Bacillus cereus group</taxon>
    </lineage>
</organism>
<reference evidence="2" key="1">
    <citation type="submission" date="2017-04" db="EMBL/GenBank/DDBJ databases">
        <authorList>
            <person name="Criscuolo A."/>
        </authorList>
    </citation>
    <scope>NUCLEOTIDE SEQUENCE [LARGE SCALE GENOMIC DNA]</scope>
</reference>
<dbReference type="InterPro" id="IPR014962">
    <property type="entry name" value="YolD"/>
</dbReference>
<dbReference type="Proteomes" id="UP000194439">
    <property type="component" value="Unassembled WGS sequence"/>
</dbReference>
<dbReference type="PANTHER" id="PTHR40051">
    <property type="entry name" value="IG HYPOTHETICAL 15966"/>
    <property type="match status" value="1"/>
</dbReference>
<protein>
    <submittedName>
        <fullName evidence="1">YolD-like protein</fullName>
    </submittedName>
</protein>
<evidence type="ECO:0000313" key="1">
    <source>
        <dbReference type="EMBL" id="SMD66455.1"/>
    </source>
</evidence>
<dbReference type="RefSeq" id="WP_088027235.1">
    <property type="nucleotide sequence ID" value="NZ_FWZD01000020.1"/>
</dbReference>
<name>A0A1Y5YTE6_9BACI</name>
<accession>A0A1Y5YTE6</accession>
<dbReference type="PANTHER" id="PTHR40051:SF1">
    <property type="entry name" value="YOLD-LIKE FAMILY PROTEIN"/>
    <property type="match status" value="1"/>
</dbReference>
<dbReference type="EMBL" id="FWZD01000020">
    <property type="protein sequence ID" value="SMD66455.1"/>
    <property type="molecule type" value="Genomic_DNA"/>
</dbReference>
<dbReference type="Pfam" id="PF08863">
    <property type="entry name" value="YolD"/>
    <property type="match status" value="1"/>
</dbReference>
<dbReference type="AlphaFoldDB" id="A0A1Y5YTE6"/>
<proteinExistence type="predicted"/>